<keyword evidence="3" id="KW-1185">Reference proteome</keyword>
<evidence type="ECO:0000313" key="3">
    <source>
        <dbReference type="Proteomes" id="UP001196870"/>
    </source>
</evidence>
<dbReference type="InterPro" id="IPR004045">
    <property type="entry name" value="Glutathione_S-Trfase_N"/>
</dbReference>
<reference evidence="3" key="1">
    <citation type="journal article" date="2021" name="Syst. Appl. Microbiol.">
        <title>Roseomonas hellenica sp. nov., isolated from roots of wild-growing Alkanna tinctoria.</title>
        <authorList>
            <person name="Rat A."/>
            <person name="Naranjo H.D."/>
            <person name="Lebbe L."/>
            <person name="Cnockaert M."/>
            <person name="Krigas N."/>
            <person name="Grigoriadou K."/>
            <person name="Maloupa E."/>
            <person name="Willems A."/>
        </authorList>
    </citation>
    <scope>NUCLEOTIDE SEQUENCE [LARGE SCALE GENOMIC DNA]</scope>
    <source>
        <strain evidence="3">LMG 31523</strain>
    </source>
</reference>
<protein>
    <submittedName>
        <fullName evidence="2">Glutathione S-transferase family protein</fullName>
    </submittedName>
</protein>
<dbReference type="Gene3D" id="1.20.1050.10">
    <property type="match status" value="1"/>
</dbReference>
<proteinExistence type="predicted"/>
<organism evidence="2 3">
    <name type="scientific">Plastoroseomonas hellenica</name>
    <dbReference type="NCBI Taxonomy" id="2687306"/>
    <lineage>
        <taxon>Bacteria</taxon>
        <taxon>Pseudomonadati</taxon>
        <taxon>Pseudomonadota</taxon>
        <taxon>Alphaproteobacteria</taxon>
        <taxon>Acetobacterales</taxon>
        <taxon>Acetobacteraceae</taxon>
        <taxon>Plastoroseomonas</taxon>
    </lineage>
</organism>
<dbReference type="SUPFAM" id="SSF52833">
    <property type="entry name" value="Thioredoxin-like"/>
    <property type="match status" value="1"/>
</dbReference>
<dbReference type="InterPro" id="IPR036282">
    <property type="entry name" value="Glutathione-S-Trfase_C_sf"/>
</dbReference>
<accession>A0ABS5FA30</accession>
<dbReference type="RefSeq" id="WP_211858434.1">
    <property type="nucleotide sequence ID" value="NZ_JAAGBB010000112.1"/>
</dbReference>
<dbReference type="SUPFAM" id="SSF47616">
    <property type="entry name" value="GST C-terminal domain-like"/>
    <property type="match status" value="1"/>
</dbReference>
<gene>
    <name evidence="2" type="ORF">GXW71_34055</name>
</gene>
<comment type="caution">
    <text evidence="2">The sequence shown here is derived from an EMBL/GenBank/DDBJ whole genome shotgun (WGS) entry which is preliminary data.</text>
</comment>
<dbReference type="InterPro" id="IPR036249">
    <property type="entry name" value="Thioredoxin-like_sf"/>
</dbReference>
<evidence type="ECO:0000313" key="2">
    <source>
        <dbReference type="EMBL" id="MBR0669418.1"/>
    </source>
</evidence>
<dbReference type="EMBL" id="JAAGBB010000112">
    <property type="protein sequence ID" value="MBR0669418.1"/>
    <property type="molecule type" value="Genomic_DNA"/>
</dbReference>
<evidence type="ECO:0000259" key="1">
    <source>
        <dbReference type="PROSITE" id="PS50404"/>
    </source>
</evidence>
<name>A0ABS5FA30_9PROT</name>
<sequence length="223" mass="23853">MNFPNDPFAEAPPTMRLFHVPGSPYARIARMAVIELGLEGRVRVEETTLRDPASALLPHSPVGRVPALLLDDGTTITETTPVLMMLDSLAEPGRRILPGIEAPRALAAYGRVLGLIDGIAVWNRELRRPAEERSTAVIALETRRTARVADALEGEVAAGGFAAVDAGWLALIAAFGYCERRHTAFAWRQGRPALAALFDAAQQHPSVARTVPPAGMGSAAPRP</sequence>
<dbReference type="Pfam" id="PF13417">
    <property type="entry name" value="GST_N_3"/>
    <property type="match status" value="1"/>
</dbReference>
<feature type="domain" description="GST N-terminal" evidence="1">
    <location>
        <begin position="13"/>
        <end position="94"/>
    </location>
</feature>
<dbReference type="Gene3D" id="3.40.30.10">
    <property type="entry name" value="Glutaredoxin"/>
    <property type="match status" value="1"/>
</dbReference>
<dbReference type="Proteomes" id="UP001196870">
    <property type="component" value="Unassembled WGS sequence"/>
</dbReference>
<dbReference type="PROSITE" id="PS50404">
    <property type="entry name" value="GST_NTER"/>
    <property type="match status" value="1"/>
</dbReference>